<accession>A0A151WWT3</accession>
<feature type="non-terminal residue" evidence="1">
    <location>
        <position position="1"/>
    </location>
</feature>
<dbReference type="EMBL" id="KQ982691">
    <property type="protein sequence ID" value="KYQ52217.1"/>
    <property type="molecule type" value="Genomic_DNA"/>
</dbReference>
<organism evidence="1 2">
    <name type="scientific">Mycetomoellerius zeteki</name>
    <dbReference type="NCBI Taxonomy" id="64791"/>
    <lineage>
        <taxon>Eukaryota</taxon>
        <taxon>Metazoa</taxon>
        <taxon>Ecdysozoa</taxon>
        <taxon>Arthropoda</taxon>
        <taxon>Hexapoda</taxon>
        <taxon>Insecta</taxon>
        <taxon>Pterygota</taxon>
        <taxon>Neoptera</taxon>
        <taxon>Endopterygota</taxon>
        <taxon>Hymenoptera</taxon>
        <taxon>Apocrita</taxon>
        <taxon>Aculeata</taxon>
        <taxon>Formicoidea</taxon>
        <taxon>Formicidae</taxon>
        <taxon>Myrmicinae</taxon>
        <taxon>Mycetomoellerius</taxon>
    </lineage>
</organism>
<dbReference type="AlphaFoldDB" id="A0A151WWT3"/>
<evidence type="ECO:0000313" key="2">
    <source>
        <dbReference type="Proteomes" id="UP000075809"/>
    </source>
</evidence>
<protein>
    <submittedName>
        <fullName evidence="1">Uncharacterized protein</fullName>
    </submittedName>
</protein>
<keyword evidence="2" id="KW-1185">Reference proteome</keyword>
<sequence length="142" mass="15951">KKLTSYATKTSNKLGSFLRLVCDNFQSGTKTFIIVRKPFQYLCCTDVIAPKTDNLFTRDLMFDAVPNSSASILLTLDIWSFGGMINEIILVPFLQRQTRQSSIYNTWFAKPYVKEIHAIVTADSHCHACSGPPEGGRGRGRR</sequence>
<reference evidence="1 2" key="1">
    <citation type="submission" date="2015-09" db="EMBL/GenBank/DDBJ databases">
        <title>Trachymyrmex zeteki WGS genome.</title>
        <authorList>
            <person name="Nygaard S."/>
            <person name="Hu H."/>
            <person name="Boomsma J."/>
            <person name="Zhang G."/>
        </authorList>
    </citation>
    <scope>NUCLEOTIDE SEQUENCE [LARGE SCALE GENOMIC DNA]</scope>
    <source>
        <strain evidence="1">Tzet28-1</strain>
        <tissue evidence="1">Whole body</tissue>
    </source>
</reference>
<evidence type="ECO:0000313" key="1">
    <source>
        <dbReference type="EMBL" id="KYQ52217.1"/>
    </source>
</evidence>
<name>A0A151WWT3_9HYME</name>
<dbReference type="Proteomes" id="UP000075809">
    <property type="component" value="Unassembled WGS sequence"/>
</dbReference>
<proteinExistence type="predicted"/>
<gene>
    <name evidence="1" type="ORF">ALC60_08832</name>
</gene>